<dbReference type="AlphaFoldDB" id="A0A0E9WRY7"/>
<evidence type="ECO:0000313" key="2">
    <source>
        <dbReference type="EMBL" id="JAH93209.1"/>
    </source>
</evidence>
<dbReference type="EMBL" id="GBXM01015368">
    <property type="protein sequence ID" value="JAH93209.1"/>
    <property type="molecule type" value="Transcribed_RNA"/>
</dbReference>
<reference evidence="2" key="1">
    <citation type="submission" date="2014-11" db="EMBL/GenBank/DDBJ databases">
        <authorList>
            <person name="Amaro Gonzalez C."/>
        </authorList>
    </citation>
    <scope>NUCLEOTIDE SEQUENCE</scope>
</reference>
<accession>A0A0E9WRY7</accession>
<proteinExistence type="predicted"/>
<name>A0A0E9WRY7_ANGAN</name>
<organism evidence="2">
    <name type="scientific">Anguilla anguilla</name>
    <name type="common">European freshwater eel</name>
    <name type="synonym">Muraena anguilla</name>
    <dbReference type="NCBI Taxonomy" id="7936"/>
    <lineage>
        <taxon>Eukaryota</taxon>
        <taxon>Metazoa</taxon>
        <taxon>Chordata</taxon>
        <taxon>Craniata</taxon>
        <taxon>Vertebrata</taxon>
        <taxon>Euteleostomi</taxon>
        <taxon>Actinopterygii</taxon>
        <taxon>Neopterygii</taxon>
        <taxon>Teleostei</taxon>
        <taxon>Anguilliformes</taxon>
        <taxon>Anguillidae</taxon>
        <taxon>Anguilla</taxon>
    </lineage>
</organism>
<evidence type="ECO:0000256" key="1">
    <source>
        <dbReference type="SAM" id="Phobius"/>
    </source>
</evidence>
<feature type="transmembrane region" description="Helical" evidence="1">
    <location>
        <begin position="25"/>
        <end position="46"/>
    </location>
</feature>
<reference evidence="2" key="2">
    <citation type="journal article" date="2015" name="Fish Shellfish Immunol.">
        <title>Early steps in the European eel (Anguilla anguilla)-Vibrio vulnificus interaction in the gills: Role of the RtxA13 toxin.</title>
        <authorList>
            <person name="Callol A."/>
            <person name="Pajuelo D."/>
            <person name="Ebbesson L."/>
            <person name="Teles M."/>
            <person name="MacKenzie S."/>
            <person name="Amaro C."/>
        </authorList>
    </citation>
    <scope>NUCLEOTIDE SEQUENCE</scope>
</reference>
<keyword evidence="1" id="KW-0472">Membrane</keyword>
<keyword evidence="1" id="KW-1133">Transmembrane helix</keyword>
<keyword evidence="1" id="KW-0812">Transmembrane</keyword>
<protein>
    <submittedName>
        <fullName evidence="2">Uncharacterized protein</fullName>
    </submittedName>
</protein>
<sequence length="68" mass="7957">MPPHRPASQHLTPCFSLIPFGIENAYLLFKGYIAIFAVIQPFPLYIPLKIIQHQACLLYIFSHERFER</sequence>